<dbReference type="EMBL" id="MT663538">
    <property type="protein sequence ID" value="QOI90502.1"/>
    <property type="molecule type" value="Genomic_DNA"/>
</dbReference>
<dbReference type="Gene3D" id="1.25.40.10">
    <property type="entry name" value="Tetratricopeptide repeat domain"/>
    <property type="match status" value="1"/>
</dbReference>
<dbReference type="SUPFAM" id="SSF81901">
    <property type="entry name" value="HCP-like"/>
    <property type="match status" value="1"/>
</dbReference>
<sequence>MVVYFLVFILLIACLLSMYVFSFPQFMLLKRKTKNPPNIGMKIESCVQQKVKENIDFTDNEYFSLAEMYHYGRFGKQTCVRTALYNYQKCIRVTKNDHMKGKCHLGLAHLYQGIHPVDMDKVIHHFLEALACGLEESILEIGKLYLHGVHPHYLPDKMLAGRLFSTFVNFSDTLRPWCKLHLQEVNDVHYQDLDGLRQNDMVYKRLPVQIIERIQQSILCIKKVIPYQNSFNTNWLRNLEEKDDFEELNETILEAIPVQVVRNDTQNVHDHSLQNIGVQIIDVLDKSSNKLNNFENNFKDLMKTLDEKKYPNVKKVCESLGDMSHSKYDKSEKEVFNLVWTRVQDNGDMLDMLKDNLNSAVEHGAVVCSTGKIMRMLSTLDVIDKDTPDLKPDWVIKDEFSQTISKILNDLSPSEKKQYESDDSDYITDVIKERIKKKCKSDYANILDEAILETYLSNYLEYI</sequence>
<proteinExistence type="predicted"/>
<gene>
    <name evidence="1" type="ORF">HWQ62_00367</name>
</gene>
<accession>A0A7M3UP41</accession>
<dbReference type="InterPro" id="IPR011990">
    <property type="entry name" value="TPR-like_helical_dom_sf"/>
</dbReference>
<name>A0A7M3UP41_POV01</name>
<protein>
    <submittedName>
        <fullName evidence="1">Uncharacterized protein</fullName>
    </submittedName>
</protein>
<reference evidence="1" key="1">
    <citation type="submission" date="2020-06" db="EMBL/GenBank/DDBJ databases">
        <title>Lateral gene transfer of anion-conducting channel rhodopsins between green algae and giant viruses.</title>
        <authorList>
            <person name="Rozenberg A."/>
            <person name="Oppermann J."/>
            <person name="Wietek J."/>
            <person name="Fernandez Lahore R.G."/>
            <person name="Sandaa R.-A."/>
            <person name="Bratbak G."/>
            <person name="Hegemann P."/>
            <person name="Beja O."/>
        </authorList>
    </citation>
    <scope>NUCLEOTIDE SEQUENCE</scope>
    <source>
        <strain evidence="1">01B</strain>
    </source>
</reference>
<organismHost>
    <name type="scientific">Pyramimonas plurioculata</name>
    <dbReference type="NCBI Taxonomy" id="36893"/>
</organismHost>
<organism evidence="1">
    <name type="scientific">Pyramimonas orientalis virus</name>
    <name type="common">PoV01</name>
    <dbReference type="NCBI Taxonomy" id="455367"/>
    <lineage>
        <taxon>Viruses</taxon>
        <taxon>Varidnaviria</taxon>
        <taxon>Bamfordvirae</taxon>
        <taxon>Nucleocytoviricota</taxon>
        <taxon>Megaviricetes</taxon>
        <taxon>Imitervirales</taxon>
        <taxon>Allomimiviridae</taxon>
        <taxon>Heliosvirus</taxon>
        <taxon>Heliosvirus raunefjordenense</taxon>
    </lineage>
</organism>
<evidence type="ECO:0000313" key="1">
    <source>
        <dbReference type="EMBL" id="QOI90502.1"/>
    </source>
</evidence>